<feature type="domain" description="Beta-lactamase-related" evidence="2">
    <location>
        <begin position="39"/>
        <end position="381"/>
    </location>
</feature>
<evidence type="ECO:0000313" key="4">
    <source>
        <dbReference type="Proteomes" id="UP000319143"/>
    </source>
</evidence>
<dbReference type="InterPro" id="IPR050789">
    <property type="entry name" value="Diverse_Enzym_Activities"/>
</dbReference>
<dbReference type="GO" id="GO:0016787">
    <property type="term" value="F:hydrolase activity"/>
    <property type="evidence" value="ECO:0007669"/>
    <property type="project" value="UniProtKB-KW"/>
</dbReference>
<dbReference type="EMBL" id="SJPV01000019">
    <property type="protein sequence ID" value="TWU30966.1"/>
    <property type="molecule type" value="Genomic_DNA"/>
</dbReference>
<reference evidence="3 4" key="1">
    <citation type="submission" date="2019-02" db="EMBL/GenBank/DDBJ databases">
        <title>Deep-cultivation of Planctomycetes and their phenomic and genomic characterization uncovers novel biology.</title>
        <authorList>
            <person name="Wiegand S."/>
            <person name="Jogler M."/>
            <person name="Boedeker C."/>
            <person name="Pinto D."/>
            <person name="Vollmers J."/>
            <person name="Rivas-Marin E."/>
            <person name="Kohn T."/>
            <person name="Peeters S.H."/>
            <person name="Heuer A."/>
            <person name="Rast P."/>
            <person name="Oberbeckmann S."/>
            <person name="Bunk B."/>
            <person name="Jeske O."/>
            <person name="Meyerdierks A."/>
            <person name="Storesund J.E."/>
            <person name="Kallscheuer N."/>
            <person name="Luecker S."/>
            <person name="Lage O.M."/>
            <person name="Pohl T."/>
            <person name="Merkel B.J."/>
            <person name="Hornburger P."/>
            <person name="Mueller R.-W."/>
            <person name="Bruemmer F."/>
            <person name="Labrenz M."/>
            <person name="Spormann A.M."/>
            <person name="Op Den Camp H."/>
            <person name="Overmann J."/>
            <person name="Amann R."/>
            <person name="Jetten M.S.M."/>
            <person name="Mascher T."/>
            <person name="Medema M.H."/>
            <person name="Devos D.P."/>
            <person name="Kaster A.-K."/>
            <person name="Ovreas L."/>
            <person name="Rohde M."/>
            <person name="Galperin M.Y."/>
            <person name="Jogler C."/>
        </authorList>
    </citation>
    <scope>NUCLEOTIDE SEQUENCE [LARGE SCALE GENOMIC DNA]</scope>
    <source>
        <strain evidence="3 4">Poly41</strain>
    </source>
</reference>
<evidence type="ECO:0000256" key="1">
    <source>
        <dbReference type="SAM" id="SignalP"/>
    </source>
</evidence>
<dbReference type="PANTHER" id="PTHR43283:SF3">
    <property type="entry name" value="BETA-LACTAMASE FAMILY PROTEIN (AFU_ORTHOLOGUE AFUA_5G07500)"/>
    <property type="match status" value="1"/>
</dbReference>
<evidence type="ECO:0000259" key="2">
    <source>
        <dbReference type="Pfam" id="PF00144"/>
    </source>
</evidence>
<accession>A0A5C6D6U6</accession>
<protein>
    <submittedName>
        <fullName evidence="3">Esterase EstB</fullName>
        <ecNumber evidence="3">3.1.1.-</ecNumber>
    </submittedName>
</protein>
<comment type="caution">
    <text evidence="3">The sequence shown here is derived from an EMBL/GenBank/DDBJ whole genome shotgun (WGS) entry which is preliminary data.</text>
</comment>
<keyword evidence="1" id="KW-0732">Signal</keyword>
<dbReference type="InterPro" id="IPR012338">
    <property type="entry name" value="Beta-lactam/transpept-like"/>
</dbReference>
<dbReference type="Pfam" id="PF00144">
    <property type="entry name" value="Beta-lactamase"/>
    <property type="match status" value="1"/>
</dbReference>
<dbReference type="InterPro" id="IPR001466">
    <property type="entry name" value="Beta-lactam-related"/>
</dbReference>
<dbReference type="SUPFAM" id="SSF56601">
    <property type="entry name" value="beta-lactamase/transpeptidase-like"/>
    <property type="match status" value="1"/>
</dbReference>
<dbReference type="RefSeq" id="WP_197231864.1">
    <property type="nucleotide sequence ID" value="NZ_SJPV01000019.1"/>
</dbReference>
<organism evidence="3 4">
    <name type="scientific">Novipirellula artificiosorum</name>
    <dbReference type="NCBI Taxonomy" id="2528016"/>
    <lineage>
        <taxon>Bacteria</taxon>
        <taxon>Pseudomonadati</taxon>
        <taxon>Planctomycetota</taxon>
        <taxon>Planctomycetia</taxon>
        <taxon>Pirellulales</taxon>
        <taxon>Pirellulaceae</taxon>
        <taxon>Novipirellula</taxon>
    </lineage>
</organism>
<feature type="signal peptide" evidence="1">
    <location>
        <begin position="1"/>
        <end position="24"/>
    </location>
</feature>
<dbReference type="Proteomes" id="UP000319143">
    <property type="component" value="Unassembled WGS sequence"/>
</dbReference>
<keyword evidence="3" id="KW-0378">Hydrolase</keyword>
<keyword evidence="4" id="KW-1185">Reference proteome</keyword>
<dbReference type="Gene3D" id="3.40.710.10">
    <property type="entry name" value="DD-peptidase/beta-lactamase superfamily"/>
    <property type="match status" value="1"/>
</dbReference>
<sequence precursor="true">MLRCSRLTAMLLVFSCFTLSVGYADDVTAKRSAPAVEAIDQAMQAFVDSGDLSGAVTLVGHDRKIVHYGAVGHADLDSGKPMTRQTLFSIASMTKPITSTAVMMLVEEGKLDLDDEVSKFIPAFASVKLSNGESPQRQITLRDCLTHTSGLHGTQSFSDSLREAVDELSQRPLAFEPGSKWKYSPGLNVAARIVEIVSEQPFEAFLQKRIFDPLGMKNTTFYPESKQQRRIATQYRLSDERKLQAVEDNRITNLSSDPNWPRTQGPNPSGGLYSTARDLFAFYQMILNQGQFRGTRLLTKESIEQMTSPQTADLETGFTPGNCWGLGWCIIRDPQGVSEMLSPGTFGHGGAFGTQGWVDPKTKTISILMIQRTDLPNSDNSEMRAALHRSAAESIGIEPSR</sequence>
<dbReference type="PANTHER" id="PTHR43283">
    <property type="entry name" value="BETA-LACTAMASE-RELATED"/>
    <property type="match status" value="1"/>
</dbReference>
<dbReference type="AlphaFoldDB" id="A0A5C6D6U6"/>
<feature type="chain" id="PRO_5023060903" evidence="1">
    <location>
        <begin position="25"/>
        <end position="401"/>
    </location>
</feature>
<dbReference type="EC" id="3.1.1.-" evidence="3"/>
<evidence type="ECO:0000313" key="3">
    <source>
        <dbReference type="EMBL" id="TWU30966.1"/>
    </source>
</evidence>
<gene>
    <name evidence="3" type="primary">estB_6</name>
    <name evidence="3" type="ORF">Poly41_64350</name>
</gene>
<proteinExistence type="predicted"/>
<name>A0A5C6D6U6_9BACT</name>